<dbReference type="Gramene" id="OIT00017">
    <property type="protein sequence ID" value="OIT00017"/>
    <property type="gene ID" value="A4A49_23195"/>
</dbReference>
<evidence type="ECO:0000313" key="4">
    <source>
        <dbReference type="Proteomes" id="UP000187609"/>
    </source>
</evidence>
<organism evidence="3 4">
    <name type="scientific">Nicotiana attenuata</name>
    <name type="common">Coyote tobacco</name>
    <dbReference type="NCBI Taxonomy" id="49451"/>
    <lineage>
        <taxon>Eukaryota</taxon>
        <taxon>Viridiplantae</taxon>
        <taxon>Streptophyta</taxon>
        <taxon>Embryophyta</taxon>
        <taxon>Tracheophyta</taxon>
        <taxon>Spermatophyta</taxon>
        <taxon>Magnoliopsida</taxon>
        <taxon>eudicotyledons</taxon>
        <taxon>Gunneridae</taxon>
        <taxon>Pentapetalae</taxon>
        <taxon>asterids</taxon>
        <taxon>lamiids</taxon>
        <taxon>Solanales</taxon>
        <taxon>Solanaceae</taxon>
        <taxon>Nicotianoideae</taxon>
        <taxon>Nicotianeae</taxon>
        <taxon>Nicotiana</taxon>
    </lineage>
</organism>
<evidence type="ECO:0000259" key="2">
    <source>
        <dbReference type="Pfam" id="PF24750"/>
    </source>
</evidence>
<keyword evidence="4" id="KW-1185">Reference proteome</keyword>
<dbReference type="OrthoDB" id="605328at2759"/>
<name>A0A1J6IY25_NICAT</name>
<dbReference type="PANTHER" id="PTHR35546:SF100">
    <property type="entry name" value="F-BOX DOMAIN-CONTAINING PROTEIN"/>
    <property type="match status" value="1"/>
</dbReference>
<evidence type="ECO:0000256" key="1">
    <source>
        <dbReference type="SAM" id="MobiDB-lite"/>
    </source>
</evidence>
<dbReference type="NCBIfam" id="TIGR01640">
    <property type="entry name" value="F_box_assoc_1"/>
    <property type="match status" value="1"/>
</dbReference>
<dbReference type="Proteomes" id="UP000187609">
    <property type="component" value="Unassembled WGS sequence"/>
</dbReference>
<protein>
    <recommendedName>
        <fullName evidence="2">F-box protein At3g26010-like beta-propeller domain-containing protein</fullName>
    </recommendedName>
</protein>
<dbReference type="AlphaFoldDB" id="A0A1J6IY25"/>
<dbReference type="PANTHER" id="PTHR35546">
    <property type="entry name" value="F-BOX PROTEIN INTERACTION DOMAIN PROTEIN-RELATED"/>
    <property type="match status" value="1"/>
</dbReference>
<dbReference type="InterPro" id="IPR055290">
    <property type="entry name" value="At3g26010-like"/>
</dbReference>
<dbReference type="InterPro" id="IPR017451">
    <property type="entry name" value="F-box-assoc_interact_dom"/>
</dbReference>
<dbReference type="OMA" id="FRIIGWH"/>
<feature type="domain" description="F-box protein At3g26010-like beta-propeller" evidence="2">
    <location>
        <begin position="105"/>
        <end position="322"/>
    </location>
</feature>
<comment type="caution">
    <text evidence="3">The sequence shown here is derived from an EMBL/GenBank/DDBJ whole genome shotgun (WGS) entry which is preliminary data.</text>
</comment>
<reference evidence="3" key="1">
    <citation type="submission" date="2016-11" db="EMBL/GenBank/DDBJ databases">
        <title>The genome of Nicotiana attenuata.</title>
        <authorList>
            <person name="Xu S."/>
            <person name="Brockmoeller T."/>
            <person name="Gaquerel E."/>
            <person name="Navarro A."/>
            <person name="Kuhl H."/>
            <person name="Gase K."/>
            <person name="Ling Z."/>
            <person name="Zhou W."/>
            <person name="Kreitzer C."/>
            <person name="Stanke M."/>
            <person name="Tang H."/>
            <person name="Lyons E."/>
            <person name="Pandey P."/>
            <person name="Pandey S.P."/>
            <person name="Timmermann B."/>
            <person name="Baldwin I.T."/>
        </authorList>
    </citation>
    <scope>NUCLEOTIDE SEQUENCE [LARGE SCALE GENOMIC DNA]</scope>
    <source>
        <strain evidence="3">UT</strain>
    </source>
</reference>
<dbReference type="InterPro" id="IPR056592">
    <property type="entry name" value="Beta-prop_At3g26010-like"/>
</dbReference>
<accession>A0A1J6IY25</accession>
<dbReference type="SUPFAM" id="SSF81383">
    <property type="entry name" value="F-box domain"/>
    <property type="match status" value="1"/>
</dbReference>
<dbReference type="Pfam" id="PF24750">
    <property type="entry name" value="b-prop_At3g26010-like"/>
    <property type="match status" value="1"/>
</dbReference>
<sequence length="434" mass="49612">MALEENGGGDLKEQGEQESSDWSKLSADLKVEILCRLPEKPLIAFKRVAKDWYFLISYTCVPRLSPPSPSAPICGTFGPGFTSEPSKSTTVVFTPYGHYHTVYHQRRSRNKPDNVRSYLDSLPFTCTTKDLHDCCNGLLLISCSDDERTQYLVGNPATRQTIPISVNSKHQNSNLVDCSLVFDPGESLEYKIIRFVHSVGKVTIRLVDVYSSETGNWIEYKLPLAPEISGLWWLKNSVYLDGVLYKICRDGRLICIDVKSNLTNLNAWSTLELPFQPITDECVGSIGASRGNLYCFNRDASNFLLWKLKNGVQWVLEYNISIYRLIHRSFGRYYCKVLGDKVWTNFQPCVFLPTQDEILIETPWFLVTYSPKENNFEWYDIEMRGCKTRRLGQSFAYSRSLVVFNSIIHRHYESSASFRMCSIQKSQSVSPCSD</sequence>
<dbReference type="EMBL" id="MJEQ01037189">
    <property type="protein sequence ID" value="OIT00017.1"/>
    <property type="molecule type" value="Genomic_DNA"/>
</dbReference>
<gene>
    <name evidence="3" type="ORF">A4A49_23195</name>
</gene>
<dbReference type="KEGG" id="nau:109228600"/>
<proteinExistence type="predicted"/>
<dbReference type="InterPro" id="IPR036047">
    <property type="entry name" value="F-box-like_dom_sf"/>
</dbReference>
<feature type="region of interest" description="Disordered" evidence="1">
    <location>
        <begin position="1"/>
        <end position="20"/>
    </location>
</feature>
<evidence type="ECO:0000313" key="3">
    <source>
        <dbReference type="EMBL" id="OIT00017.1"/>
    </source>
</evidence>